<dbReference type="Proteomes" id="UP000191024">
    <property type="component" value="Chromosome H"/>
</dbReference>
<keyword evidence="1" id="KW-0677">Repeat</keyword>
<evidence type="ECO:0000313" key="5">
    <source>
        <dbReference type="Proteomes" id="UP000191024"/>
    </source>
</evidence>
<keyword evidence="5" id="KW-1185">Reference proteome</keyword>
<feature type="coiled-coil region" evidence="3">
    <location>
        <begin position="212"/>
        <end position="239"/>
    </location>
</feature>
<protein>
    <submittedName>
        <fullName evidence="4">LAMI_0H19526g1_1</fullName>
    </submittedName>
</protein>
<dbReference type="SMART" id="SM00028">
    <property type="entry name" value="TPR"/>
    <property type="match status" value="3"/>
</dbReference>
<proteinExistence type="predicted"/>
<dbReference type="EMBL" id="LT598468">
    <property type="protein sequence ID" value="SCV04819.1"/>
    <property type="molecule type" value="Genomic_DNA"/>
</dbReference>
<dbReference type="STRING" id="1230905.A0A1G4KJV8"/>
<reference evidence="5" key="1">
    <citation type="submission" date="2016-03" db="EMBL/GenBank/DDBJ databases">
        <authorList>
            <person name="Devillers H."/>
        </authorList>
    </citation>
    <scope>NUCLEOTIDE SEQUENCE [LARGE SCALE GENOMIC DNA]</scope>
</reference>
<dbReference type="PIRSF" id="PIRSF000422">
    <property type="entry name" value="N-terminal-AcTrfase-A_aux_su"/>
    <property type="match status" value="1"/>
</dbReference>
<organism evidence="4 5">
    <name type="scientific">Lachancea mirantina</name>
    <dbReference type="NCBI Taxonomy" id="1230905"/>
    <lineage>
        <taxon>Eukaryota</taxon>
        <taxon>Fungi</taxon>
        <taxon>Dikarya</taxon>
        <taxon>Ascomycota</taxon>
        <taxon>Saccharomycotina</taxon>
        <taxon>Saccharomycetes</taxon>
        <taxon>Saccharomycetales</taxon>
        <taxon>Saccharomycetaceae</taxon>
        <taxon>Lachancea</taxon>
    </lineage>
</organism>
<keyword evidence="3" id="KW-0175">Coiled coil</keyword>
<dbReference type="InterPro" id="IPR019734">
    <property type="entry name" value="TPR_rpt"/>
</dbReference>
<evidence type="ECO:0000256" key="3">
    <source>
        <dbReference type="SAM" id="Coils"/>
    </source>
</evidence>
<dbReference type="GO" id="GO:0031415">
    <property type="term" value="C:NatA complex"/>
    <property type="evidence" value="ECO:0007669"/>
    <property type="project" value="TreeGrafter"/>
</dbReference>
<dbReference type="InterPro" id="IPR021183">
    <property type="entry name" value="NatA_aux_su"/>
</dbReference>
<evidence type="ECO:0000313" key="4">
    <source>
        <dbReference type="EMBL" id="SCV04819.1"/>
    </source>
</evidence>
<keyword evidence="2" id="KW-0802">TPR repeat</keyword>
<dbReference type="PANTHER" id="PTHR22767:SF2">
    <property type="entry name" value="N(ALPHA)-ACETYLTRANSFERASE 15_16, ISOFORM A"/>
    <property type="match status" value="1"/>
</dbReference>
<dbReference type="Gene3D" id="1.25.40.1040">
    <property type="match status" value="1"/>
</dbReference>
<evidence type="ECO:0000256" key="1">
    <source>
        <dbReference type="ARBA" id="ARBA00022737"/>
    </source>
</evidence>
<dbReference type="SUPFAM" id="SSF81901">
    <property type="entry name" value="HCP-like"/>
    <property type="match status" value="1"/>
</dbReference>
<evidence type="ECO:0000256" key="2">
    <source>
        <dbReference type="ARBA" id="ARBA00022803"/>
    </source>
</evidence>
<gene>
    <name evidence="4" type="ORF">LAMI_0H19526G</name>
</gene>
<dbReference type="SUPFAM" id="SSF48452">
    <property type="entry name" value="TPR-like"/>
    <property type="match status" value="1"/>
</dbReference>
<dbReference type="Gene3D" id="1.25.40.1010">
    <property type="match status" value="1"/>
</dbReference>
<sequence length="841" mass="97896">MSKKRVGLPQKSTLLRSKDDNNLVEALKLYEAKNYKKSLKMLDGILKKNSSHIDSLALKGLNLHFTNQKDEGKTYIFRAIDKIKAQEPTPIACHILGIYMRNVQDYKEAAKWFQCSLDNGSSNKQINRDLATLYSQEHDYGKLLKVRKDYWEDFMGYRANWTSLAIAYDLNGQNEEAVNILTKFEELAAGKLGTTEAFEHSECLMYKNDVLFKLAGQDSQKLEEALKNLEQIKDQVFDKYAWYERKAAILMKLGDRKQASKVYRLLIKRNPDDVKYYKLLEVALGITSNDRLRVALYDRFMKIYPRADPPKFIPLTFIKDDTEFSRRLQAYIEPQLQRCAPATFGNIKCLYKKDSKRMINSVENFVLQYLQNLNSIKQPLQYVWTCYFLAQHFLFLKEFGKAQEFIGNAIEHTPTLVEFYILKARIMKHVGLLEEAAATINEGRKLDLQDRFINTKTVKYFLRSNMVEEAVEVVSIFTKNDDASNGVVDLHLLEASWFICEQAEAYYRLYLERKRSLQELRVQRTTAEDDEKLSELSKLIKEQTYEVSKYKGLSLKRFLAIGKFYKQFEDDQLDFHSYCMRKGVPRAYMDMLKWGKKVFTSPMYIRAMDGAVKLYFDIFDAVEQDTSAIHDEDSNLKKNNKKAKKESAAFAKRVEEDKKVVLAYEKDDDILGEKLLATKSPLEDFSKYFYANYVKEIDERSKNYLLDYNYHLRCSKYALCLGSVSKLAEYIGRSNALTGSLLICLLERVTSSAATDEVTKKIVLKGLERHFADFPQDKANEEYDWLSYFQTTYTSEKLQGALYLYHTSSVFIPHHAVKTLILKELQNEEPLLQNQVLNYEL</sequence>
<dbReference type="PANTHER" id="PTHR22767">
    <property type="entry name" value="N-TERMINAL ACETYLTRANSFERASE-RELATED"/>
    <property type="match status" value="1"/>
</dbReference>
<dbReference type="AlphaFoldDB" id="A0A1G4KJV8"/>
<dbReference type="Pfam" id="PF12569">
    <property type="entry name" value="NatA_aux_su"/>
    <property type="match status" value="2"/>
</dbReference>
<accession>A0A1G4KJV8</accession>
<dbReference type="InterPro" id="IPR011990">
    <property type="entry name" value="TPR-like_helical_dom_sf"/>
</dbReference>
<name>A0A1G4KJV8_9SACH</name>
<dbReference type="OrthoDB" id="10263032at2759"/>